<accession>A6NYB0</accession>
<sequence>MNSELIAKGKEIESQVANHIRNLRTELESVQLRLKEEQDAAQRASAMGDRSENAEWQIANDNIARYTVSIMSLVNTLDTYKKFSASYTPTGKVMVGSTLKVVDRRHNSTLYIKIYPAGLGNAKIGAISTATPLGSAVLGKTAGTEVIVKAPLGDIPYYIEEVL</sequence>
<dbReference type="GO" id="GO:0006354">
    <property type="term" value="P:DNA-templated transcription elongation"/>
    <property type="evidence" value="ECO:0007669"/>
    <property type="project" value="TreeGrafter"/>
</dbReference>
<keyword evidence="4" id="KW-1185">Reference proteome</keyword>
<dbReference type="Gene3D" id="3.10.50.30">
    <property type="entry name" value="Transcription elongation factor, GreA/GreB, C-terminal domain"/>
    <property type="match status" value="1"/>
</dbReference>
<dbReference type="PANTHER" id="PTHR30437">
    <property type="entry name" value="TRANSCRIPTION ELONGATION FACTOR GREA"/>
    <property type="match status" value="1"/>
</dbReference>
<dbReference type="GO" id="GO:0032784">
    <property type="term" value="P:regulation of DNA-templated transcription elongation"/>
    <property type="evidence" value="ECO:0007669"/>
    <property type="project" value="InterPro"/>
</dbReference>
<dbReference type="PIRSF" id="PIRSF006092">
    <property type="entry name" value="GreA_GreB"/>
    <property type="match status" value="1"/>
</dbReference>
<dbReference type="RefSeq" id="WP_006573717.1">
    <property type="nucleotide sequence ID" value="NZ_AAXG02000028.1"/>
</dbReference>
<evidence type="ECO:0000313" key="4">
    <source>
        <dbReference type="Proteomes" id="UP000003639"/>
    </source>
</evidence>
<dbReference type="EMBL" id="AAXG02000028">
    <property type="protein sequence ID" value="EDM99280.1"/>
    <property type="molecule type" value="Genomic_DNA"/>
</dbReference>
<organism evidence="3 4">
    <name type="scientific">Pseudoflavonifractor capillosus ATCC 29799</name>
    <dbReference type="NCBI Taxonomy" id="411467"/>
    <lineage>
        <taxon>Bacteria</taxon>
        <taxon>Bacillati</taxon>
        <taxon>Bacillota</taxon>
        <taxon>Clostridia</taxon>
        <taxon>Eubacteriales</taxon>
        <taxon>Oscillospiraceae</taxon>
        <taxon>Pseudoflavonifractor</taxon>
    </lineage>
</organism>
<dbReference type="Gene3D" id="1.10.287.180">
    <property type="entry name" value="Transcription elongation factor, GreA/GreB, N-terminal domain"/>
    <property type="match status" value="1"/>
</dbReference>
<dbReference type="SUPFAM" id="SSF46557">
    <property type="entry name" value="GreA transcript cleavage protein, N-terminal domain"/>
    <property type="match status" value="1"/>
</dbReference>
<feature type="domain" description="Transcription elongation factor GreA/GreB C-terminal" evidence="2">
    <location>
        <begin position="89"/>
        <end position="162"/>
    </location>
</feature>
<comment type="caution">
    <text evidence="3">The sequence shown here is derived from an EMBL/GenBank/DDBJ whole genome shotgun (WGS) entry which is preliminary data.</text>
</comment>
<dbReference type="Pfam" id="PF01272">
    <property type="entry name" value="GreA_GreB"/>
    <property type="match status" value="1"/>
</dbReference>
<dbReference type="InterPro" id="IPR001437">
    <property type="entry name" value="Tscrpt_elong_fac_GreA/B_C"/>
</dbReference>
<reference evidence="3 4" key="2">
    <citation type="submission" date="2007-06" db="EMBL/GenBank/DDBJ databases">
        <title>Draft genome sequence of Pseudoflavonifractor capillosus ATCC 29799.</title>
        <authorList>
            <person name="Sudarsanam P."/>
            <person name="Ley R."/>
            <person name="Guruge J."/>
            <person name="Turnbaugh P.J."/>
            <person name="Mahowald M."/>
            <person name="Liep D."/>
            <person name="Gordon J."/>
        </authorList>
    </citation>
    <scope>NUCLEOTIDE SEQUENCE [LARGE SCALE GENOMIC DNA]</scope>
    <source>
        <strain evidence="3 4">ATCC 29799</strain>
    </source>
</reference>
<dbReference type="STRING" id="411467.BACCAP_03209"/>
<keyword evidence="1" id="KW-0175">Coiled coil</keyword>
<evidence type="ECO:0000256" key="1">
    <source>
        <dbReference type="SAM" id="Coils"/>
    </source>
</evidence>
<dbReference type="OrthoDB" id="5511940at2"/>
<dbReference type="GO" id="GO:0003677">
    <property type="term" value="F:DNA binding"/>
    <property type="evidence" value="ECO:0007669"/>
    <property type="project" value="InterPro"/>
</dbReference>
<dbReference type="GO" id="GO:0003746">
    <property type="term" value="F:translation elongation factor activity"/>
    <property type="evidence" value="ECO:0007669"/>
    <property type="project" value="UniProtKB-KW"/>
</dbReference>
<feature type="coiled-coil region" evidence="1">
    <location>
        <begin position="20"/>
        <end position="47"/>
    </location>
</feature>
<reference evidence="3 4" key="1">
    <citation type="submission" date="2007-04" db="EMBL/GenBank/DDBJ databases">
        <authorList>
            <person name="Fulton L."/>
            <person name="Clifton S."/>
            <person name="Fulton B."/>
            <person name="Xu J."/>
            <person name="Minx P."/>
            <person name="Pepin K.H."/>
            <person name="Johnson M."/>
            <person name="Thiruvilangam P."/>
            <person name="Bhonagiri V."/>
            <person name="Nash W.E."/>
            <person name="Mardis E.R."/>
            <person name="Wilson R.K."/>
        </authorList>
    </citation>
    <scope>NUCLEOTIDE SEQUENCE [LARGE SCALE GENOMIC DNA]</scope>
    <source>
        <strain evidence="3 4">ATCC 29799</strain>
    </source>
</reference>
<dbReference type="AlphaFoldDB" id="A6NYB0"/>
<dbReference type="SUPFAM" id="SSF54534">
    <property type="entry name" value="FKBP-like"/>
    <property type="match status" value="1"/>
</dbReference>
<dbReference type="InterPro" id="IPR023459">
    <property type="entry name" value="Tscrpt_elong_fac_GreA/B_fam"/>
</dbReference>
<dbReference type="GO" id="GO:0070063">
    <property type="term" value="F:RNA polymerase binding"/>
    <property type="evidence" value="ECO:0007669"/>
    <property type="project" value="InterPro"/>
</dbReference>
<dbReference type="InterPro" id="IPR036953">
    <property type="entry name" value="GreA/GreB_C_sf"/>
</dbReference>
<proteinExistence type="predicted"/>
<dbReference type="InterPro" id="IPR036805">
    <property type="entry name" value="Tscrpt_elong_fac_GreA/B_N_sf"/>
</dbReference>
<keyword evidence="3" id="KW-0251">Elongation factor</keyword>
<evidence type="ECO:0000259" key="2">
    <source>
        <dbReference type="Pfam" id="PF01272"/>
    </source>
</evidence>
<evidence type="ECO:0000313" key="3">
    <source>
        <dbReference type="EMBL" id="EDM99280.1"/>
    </source>
</evidence>
<gene>
    <name evidence="3" type="primary">greB</name>
    <name evidence="3" type="ORF">BACCAP_03209</name>
</gene>
<dbReference type="Proteomes" id="UP000003639">
    <property type="component" value="Unassembled WGS sequence"/>
</dbReference>
<dbReference type="PANTHER" id="PTHR30437:SF6">
    <property type="entry name" value="TRANSCRIPTION ELONGATION FACTOR GREB"/>
    <property type="match status" value="1"/>
</dbReference>
<keyword evidence="3" id="KW-0648">Protein biosynthesis</keyword>
<dbReference type="eggNOG" id="COG0782">
    <property type="taxonomic scope" value="Bacteria"/>
</dbReference>
<protein>
    <submittedName>
        <fullName evidence="3">Transcription elongation factor GreB</fullName>
    </submittedName>
</protein>
<name>A6NYB0_9FIRM</name>